<evidence type="ECO:0000256" key="3">
    <source>
        <dbReference type="ARBA" id="ARBA00023163"/>
    </source>
</evidence>
<dbReference type="PANTHER" id="PTHR46796">
    <property type="entry name" value="HTH-TYPE TRANSCRIPTIONAL ACTIVATOR RHAS-RELATED"/>
    <property type="match status" value="1"/>
</dbReference>
<evidence type="ECO:0000259" key="4">
    <source>
        <dbReference type="PROSITE" id="PS01124"/>
    </source>
</evidence>
<keyword evidence="3" id="KW-0804">Transcription</keyword>
<dbReference type="Gene3D" id="1.10.10.60">
    <property type="entry name" value="Homeodomain-like"/>
    <property type="match status" value="1"/>
</dbReference>
<keyword evidence="1" id="KW-0805">Transcription regulation</keyword>
<evidence type="ECO:0000256" key="1">
    <source>
        <dbReference type="ARBA" id="ARBA00023015"/>
    </source>
</evidence>
<organism evidence="5 6">
    <name type="scientific">Streptomyces varsoviensis</name>
    <dbReference type="NCBI Taxonomy" id="67373"/>
    <lineage>
        <taxon>Bacteria</taxon>
        <taxon>Bacillati</taxon>
        <taxon>Actinomycetota</taxon>
        <taxon>Actinomycetes</taxon>
        <taxon>Kitasatosporales</taxon>
        <taxon>Streptomycetaceae</taxon>
        <taxon>Streptomyces</taxon>
    </lineage>
</organism>
<dbReference type="Proteomes" id="UP000037020">
    <property type="component" value="Unassembled WGS sequence"/>
</dbReference>
<evidence type="ECO:0000256" key="2">
    <source>
        <dbReference type="ARBA" id="ARBA00023125"/>
    </source>
</evidence>
<protein>
    <submittedName>
        <fullName evidence="5">AraC family transcriptional regulator</fullName>
    </submittedName>
</protein>
<dbReference type="PANTHER" id="PTHR46796:SF15">
    <property type="entry name" value="BLL1074 PROTEIN"/>
    <property type="match status" value="1"/>
</dbReference>
<reference evidence="5 6" key="1">
    <citation type="submission" date="2015-07" db="EMBL/GenBank/DDBJ databases">
        <authorList>
            <person name="Ju K.-S."/>
            <person name="Doroghazi J.R."/>
            <person name="Metcalf W.W."/>
        </authorList>
    </citation>
    <scope>NUCLEOTIDE SEQUENCE [LARGE SCALE GENOMIC DNA]</scope>
    <source>
        <strain evidence="5 6">NRRL B-3589</strain>
    </source>
</reference>
<dbReference type="Pfam" id="PF12833">
    <property type="entry name" value="HTH_18"/>
    <property type="match status" value="1"/>
</dbReference>
<feature type="domain" description="HTH araC/xylS-type" evidence="4">
    <location>
        <begin position="155"/>
        <end position="255"/>
    </location>
</feature>
<keyword evidence="2" id="KW-0238">DNA-binding</keyword>
<gene>
    <name evidence="5" type="ORF">ADK38_16575</name>
</gene>
<dbReference type="EMBL" id="LGUT01001396">
    <property type="protein sequence ID" value="KOG89017.1"/>
    <property type="molecule type" value="Genomic_DNA"/>
</dbReference>
<dbReference type="SUPFAM" id="SSF46689">
    <property type="entry name" value="Homeodomain-like"/>
    <property type="match status" value="1"/>
</dbReference>
<dbReference type="PROSITE" id="PS01124">
    <property type="entry name" value="HTH_ARAC_FAMILY_2"/>
    <property type="match status" value="1"/>
</dbReference>
<dbReference type="SMART" id="SM00342">
    <property type="entry name" value="HTH_ARAC"/>
    <property type="match status" value="1"/>
</dbReference>
<dbReference type="InterPro" id="IPR009057">
    <property type="entry name" value="Homeodomain-like_sf"/>
</dbReference>
<evidence type="ECO:0000313" key="6">
    <source>
        <dbReference type="Proteomes" id="UP000037020"/>
    </source>
</evidence>
<keyword evidence="6" id="KW-1185">Reference proteome</keyword>
<proteinExistence type="predicted"/>
<name>A0ABR5J6M9_9ACTN</name>
<dbReference type="InterPro" id="IPR018060">
    <property type="entry name" value="HTH_AraC"/>
</dbReference>
<evidence type="ECO:0000313" key="5">
    <source>
        <dbReference type="EMBL" id="KOG89017.1"/>
    </source>
</evidence>
<sequence length="291" mass="31676">MVWRSSGPALRGQVLGYRGFLFGARGPGRWLVAPDGVVKVVLGFSGPLRVADAVRPTRPVTAISLISGVHATATVGERTGPVHGVTVLLTPLAAYRLLAVPMDRLACRNLDMTELLGERLRRVVGALAEAPTWGSRFALLDQLLTARLLAGPRCAPELAWAWRQLHRTAGRTSVRQLAAGTGWSHRQLERRFLEQVGLPPKSLAQVLRLQAALRYKKRGMTWAEVAAAAGYHDQPHFTRSFKAMIGCTPGRFPATRAETGRSGPLDSLPDQFMSELLHGRTTAVSRLCKTP</sequence>
<comment type="caution">
    <text evidence="5">The sequence shown here is derived from an EMBL/GenBank/DDBJ whole genome shotgun (WGS) entry which is preliminary data.</text>
</comment>
<accession>A0ABR5J6M9</accession>
<dbReference type="InterPro" id="IPR050204">
    <property type="entry name" value="AraC_XylS_family_regulators"/>
</dbReference>